<name>A0A1D2MEE1_ORCCI</name>
<keyword evidence="1" id="KW-0472">Membrane</keyword>
<reference evidence="2 3" key="1">
    <citation type="journal article" date="2016" name="Genome Biol. Evol.">
        <title>Gene Family Evolution Reflects Adaptation to Soil Environmental Stressors in the Genome of the Collembolan Orchesella cincta.</title>
        <authorList>
            <person name="Faddeeva-Vakhrusheva A."/>
            <person name="Derks M.F."/>
            <person name="Anvar S.Y."/>
            <person name="Agamennone V."/>
            <person name="Suring W."/>
            <person name="Smit S."/>
            <person name="van Straalen N.M."/>
            <person name="Roelofs D."/>
        </authorList>
    </citation>
    <scope>NUCLEOTIDE SEQUENCE [LARGE SCALE GENOMIC DNA]</scope>
    <source>
        <tissue evidence="2">Mixed pool</tissue>
    </source>
</reference>
<proteinExistence type="predicted"/>
<keyword evidence="1" id="KW-1133">Transmembrane helix</keyword>
<dbReference type="Proteomes" id="UP000094527">
    <property type="component" value="Unassembled WGS sequence"/>
</dbReference>
<sequence length="103" mass="12007">MCHKISKHNKHWPTTWICVVVCIIATLFITGCVCDEENSMPSEEMHEEEPEKKKKILDWATAVIGAGGKTLGEFIRDYEVHVLYEFVFIFFQWAFFFYAGLLI</sequence>
<dbReference type="EMBL" id="LJIJ01001575">
    <property type="protein sequence ID" value="ODM91380.1"/>
    <property type="molecule type" value="Genomic_DNA"/>
</dbReference>
<protein>
    <submittedName>
        <fullName evidence="2">Uncharacterized protein</fullName>
    </submittedName>
</protein>
<comment type="caution">
    <text evidence="2">The sequence shown here is derived from an EMBL/GenBank/DDBJ whole genome shotgun (WGS) entry which is preliminary data.</text>
</comment>
<dbReference type="OrthoDB" id="8287350at2759"/>
<organism evidence="2 3">
    <name type="scientific">Orchesella cincta</name>
    <name type="common">Springtail</name>
    <name type="synonym">Podura cincta</name>
    <dbReference type="NCBI Taxonomy" id="48709"/>
    <lineage>
        <taxon>Eukaryota</taxon>
        <taxon>Metazoa</taxon>
        <taxon>Ecdysozoa</taxon>
        <taxon>Arthropoda</taxon>
        <taxon>Hexapoda</taxon>
        <taxon>Collembola</taxon>
        <taxon>Entomobryomorpha</taxon>
        <taxon>Entomobryoidea</taxon>
        <taxon>Orchesellidae</taxon>
        <taxon>Orchesellinae</taxon>
        <taxon>Orchesella</taxon>
    </lineage>
</organism>
<evidence type="ECO:0000256" key="1">
    <source>
        <dbReference type="SAM" id="Phobius"/>
    </source>
</evidence>
<keyword evidence="3" id="KW-1185">Reference proteome</keyword>
<evidence type="ECO:0000313" key="2">
    <source>
        <dbReference type="EMBL" id="ODM91380.1"/>
    </source>
</evidence>
<keyword evidence="1" id="KW-0812">Transmembrane</keyword>
<gene>
    <name evidence="2" type="ORF">Ocin01_15300</name>
</gene>
<evidence type="ECO:0000313" key="3">
    <source>
        <dbReference type="Proteomes" id="UP000094527"/>
    </source>
</evidence>
<feature type="transmembrane region" description="Helical" evidence="1">
    <location>
        <begin position="82"/>
        <end position="102"/>
    </location>
</feature>
<feature type="transmembrane region" description="Helical" evidence="1">
    <location>
        <begin position="12"/>
        <end position="31"/>
    </location>
</feature>
<dbReference type="PROSITE" id="PS51257">
    <property type="entry name" value="PROKAR_LIPOPROTEIN"/>
    <property type="match status" value="1"/>
</dbReference>
<accession>A0A1D2MEE1</accession>
<dbReference type="AlphaFoldDB" id="A0A1D2MEE1"/>